<dbReference type="PANTHER" id="PTHR43280">
    <property type="entry name" value="ARAC-FAMILY TRANSCRIPTIONAL REGULATOR"/>
    <property type="match status" value="1"/>
</dbReference>
<keyword evidence="7" id="KW-1185">Reference proteome</keyword>
<dbReference type="GO" id="GO:0016301">
    <property type="term" value="F:kinase activity"/>
    <property type="evidence" value="ECO:0007669"/>
    <property type="project" value="UniProtKB-KW"/>
</dbReference>
<keyword evidence="1" id="KW-0808">Transferase</keyword>
<dbReference type="PROSITE" id="PS01124">
    <property type="entry name" value="HTH_ARAC_FAMILY_2"/>
    <property type="match status" value="1"/>
</dbReference>
<dbReference type="SUPFAM" id="SSF46689">
    <property type="entry name" value="Homeodomain-like"/>
    <property type="match status" value="1"/>
</dbReference>
<keyword evidence="1" id="KW-0418">Kinase</keyword>
<dbReference type="Proteomes" id="UP000431485">
    <property type="component" value="Unassembled WGS sequence"/>
</dbReference>
<dbReference type="CDD" id="cd00130">
    <property type="entry name" value="PAS"/>
    <property type="match status" value="1"/>
</dbReference>
<dbReference type="PANTHER" id="PTHR43280:SF28">
    <property type="entry name" value="HTH-TYPE TRANSCRIPTIONAL ACTIVATOR RHAS"/>
    <property type="match status" value="1"/>
</dbReference>
<dbReference type="InterPro" id="IPR035965">
    <property type="entry name" value="PAS-like_dom_sf"/>
</dbReference>
<comment type="caution">
    <text evidence="6">The sequence shown here is derived from an EMBL/GenBank/DDBJ whole genome shotgun (WGS) entry which is preliminary data.</text>
</comment>
<proteinExistence type="predicted"/>
<evidence type="ECO:0000256" key="4">
    <source>
        <dbReference type="ARBA" id="ARBA00023163"/>
    </source>
</evidence>
<protein>
    <submittedName>
        <fullName evidence="6">Helix-turn-helix domain-containing protein</fullName>
    </submittedName>
</protein>
<sequence>MMTEYEMLFKAAGRDLALVEHIFDRLPDVLFYIKDRASRYVIVNWAVVEQSGAKSKEDVCGRTADELFPVSGYSTLAQDMQVMNTGKQIIDLLRLYFSADGGKQWCLSTKYPIHGDDGEIQGLIGISRRLPRPDENHLNYKRLNEFLKILEEDCGKKMLISEVAKRVSLSVDILEKLSKEIFHLTPKQLLLKMRIDLACTLLENSDLSVTDIAADCGYSDHSAFSRQFKIATHCTPREYRTSKAK</sequence>
<dbReference type="Pfam" id="PF08448">
    <property type="entry name" value="PAS_4"/>
    <property type="match status" value="1"/>
</dbReference>
<dbReference type="PRINTS" id="PR00032">
    <property type="entry name" value="HTHARAC"/>
</dbReference>
<dbReference type="GO" id="GO:0003700">
    <property type="term" value="F:DNA-binding transcription factor activity"/>
    <property type="evidence" value="ECO:0007669"/>
    <property type="project" value="InterPro"/>
</dbReference>
<dbReference type="NCBIfam" id="TIGR00229">
    <property type="entry name" value="sensory_box"/>
    <property type="match status" value="1"/>
</dbReference>
<gene>
    <name evidence="6" type="ORF">GIR22_09120</name>
</gene>
<keyword evidence="2" id="KW-0805">Transcription regulation</keyword>
<dbReference type="SUPFAM" id="SSF55785">
    <property type="entry name" value="PYP-like sensor domain (PAS domain)"/>
    <property type="match status" value="1"/>
</dbReference>
<dbReference type="AlphaFoldDB" id="A0A7X2RQM2"/>
<dbReference type="Gene3D" id="1.10.10.60">
    <property type="entry name" value="Homeodomain-like"/>
    <property type="match status" value="1"/>
</dbReference>
<dbReference type="InterPro" id="IPR018060">
    <property type="entry name" value="HTH_AraC"/>
</dbReference>
<dbReference type="GO" id="GO:0043565">
    <property type="term" value="F:sequence-specific DNA binding"/>
    <property type="evidence" value="ECO:0007669"/>
    <property type="project" value="InterPro"/>
</dbReference>
<evidence type="ECO:0000313" key="7">
    <source>
        <dbReference type="Proteomes" id="UP000431485"/>
    </source>
</evidence>
<evidence type="ECO:0000256" key="2">
    <source>
        <dbReference type="ARBA" id="ARBA00023015"/>
    </source>
</evidence>
<dbReference type="InterPro" id="IPR000014">
    <property type="entry name" value="PAS"/>
</dbReference>
<accession>A0A7X2RQM2</accession>
<feature type="domain" description="HTH araC/xylS-type" evidence="5">
    <location>
        <begin position="144"/>
        <end position="242"/>
    </location>
</feature>
<evidence type="ECO:0000313" key="6">
    <source>
        <dbReference type="EMBL" id="MTD19306.1"/>
    </source>
</evidence>
<organism evidence="6 7">
    <name type="scientific">Pseudomonas karstica</name>
    <dbReference type="NCBI Taxonomy" id="1055468"/>
    <lineage>
        <taxon>Bacteria</taxon>
        <taxon>Pseudomonadati</taxon>
        <taxon>Pseudomonadota</taxon>
        <taxon>Gammaproteobacteria</taxon>
        <taxon>Pseudomonadales</taxon>
        <taxon>Pseudomonadaceae</taxon>
        <taxon>Pseudomonas</taxon>
    </lineage>
</organism>
<dbReference type="SMART" id="SM00342">
    <property type="entry name" value="HTH_ARAC"/>
    <property type="match status" value="1"/>
</dbReference>
<dbReference type="InterPro" id="IPR020449">
    <property type="entry name" value="Tscrpt_reg_AraC-type_HTH"/>
</dbReference>
<keyword evidence="4" id="KW-0804">Transcription</keyword>
<evidence type="ECO:0000256" key="3">
    <source>
        <dbReference type="ARBA" id="ARBA00023125"/>
    </source>
</evidence>
<keyword evidence="3" id="KW-0238">DNA-binding</keyword>
<dbReference type="Pfam" id="PF12833">
    <property type="entry name" value="HTH_18"/>
    <property type="match status" value="1"/>
</dbReference>
<dbReference type="InterPro" id="IPR009057">
    <property type="entry name" value="Homeodomain-like_sf"/>
</dbReference>
<evidence type="ECO:0000256" key="1">
    <source>
        <dbReference type="ARBA" id="ARBA00022777"/>
    </source>
</evidence>
<evidence type="ECO:0000259" key="5">
    <source>
        <dbReference type="PROSITE" id="PS01124"/>
    </source>
</evidence>
<name>A0A7X2RQM2_9PSED</name>
<dbReference type="OrthoDB" id="110167at2"/>
<dbReference type="Gene3D" id="3.30.450.20">
    <property type="entry name" value="PAS domain"/>
    <property type="match status" value="1"/>
</dbReference>
<dbReference type="InterPro" id="IPR013656">
    <property type="entry name" value="PAS_4"/>
</dbReference>
<dbReference type="EMBL" id="WLYI01000010">
    <property type="protein sequence ID" value="MTD19306.1"/>
    <property type="molecule type" value="Genomic_DNA"/>
</dbReference>
<reference evidence="6 7" key="1">
    <citation type="submission" date="2019-11" db="EMBL/GenBank/DDBJ databases">
        <title>Pseudmonas karstica sp. nov. and Pseudomonas spelaei sp. nov. from caves.</title>
        <authorList>
            <person name="Zeman M."/>
        </authorList>
    </citation>
    <scope>NUCLEOTIDE SEQUENCE [LARGE SCALE GENOMIC DNA]</scope>
    <source>
        <strain evidence="6 7">CCM 7891</strain>
    </source>
</reference>